<dbReference type="InterPro" id="IPR002110">
    <property type="entry name" value="Ankyrin_rpt"/>
</dbReference>
<evidence type="ECO:0000256" key="3">
    <source>
        <dbReference type="PROSITE-ProRule" id="PRU00023"/>
    </source>
</evidence>
<keyword evidence="2 3" id="KW-0040">ANK repeat</keyword>
<comment type="caution">
    <text evidence="4">The sequence shown here is derived from an EMBL/GenBank/DDBJ whole genome shotgun (WGS) entry which is preliminary data.</text>
</comment>
<dbReference type="SMART" id="SM00248">
    <property type="entry name" value="ANK"/>
    <property type="match status" value="3"/>
</dbReference>
<dbReference type="EMBL" id="QRDW01000005">
    <property type="protein sequence ID" value="RED49666.1"/>
    <property type="molecule type" value="Genomic_DNA"/>
</dbReference>
<organism evidence="4 5">
    <name type="scientific">Aestuariispira insulae</name>
    <dbReference type="NCBI Taxonomy" id="1461337"/>
    <lineage>
        <taxon>Bacteria</taxon>
        <taxon>Pseudomonadati</taxon>
        <taxon>Pseudomonadota</taxon>
        <taxon>Alphaproteobacteria</taxon>
        <taxon>Rhodospirillales</taxon>
        <taxon>Kiloniellaceae</taxon>
        <taxon>Aestuariispira</taxon>
    </lineage>
</organism>
<dbReference type="OrthoDB" id="7543799at2"/>
<dbReference type="RefSeq" id="WP_115936925.1">
    <property type="nucleotide sequence ID" value="NZ_QRDW01000005.1"/>
</dbReference>
<gene>
    <name evidence="4" type="ORF">DFP90_10537</name>
</gene>
<dbReference type="SUPFAM" id="SSF48403">
    <property type="entry name" value="Ankyrin repeat"/>
    <property type="match status" value="1"/>
</dbReference>
<dbReference type="Gene3D" id="1.25.40.20">
    <property type="entry name" value="Ankyrin repeat-containing domain"/>
    <property type="match status" value="2"/>
</dbReference>
<dbReference type="PANTHER" id="PTHR24198:SF165">
    <property type="entry name" value="ANKYRIN REPEAT-CONTAINING PROTEIN-RELATED"/>
    <property type="match status" value="1"/>
</dbReference>
<evidence type="ECO:0000313" key="4">
    <source>
        <dbReference type="EMBL" id="RED49666.1"/>
    </source>
</evidence>
<evidence type="ECO:0000256" key="1">
    <source>
        <dbReference type="ARBA" id="ARBA00022737"/>
    </source>
</evidence>
<proteinExistence type="predicted"/>
<evidence type="ECO:0000256" key="2">
    <source>
        <dbReference type="ARBA" id="ARBA00023043"/>
    </source>
</evidence>
<reference evidence="4 5" key="1">
    <citation type="submission" date="2018-07" db="EMBL/GenBank/DDBJ databases">
        <title>Genomic Encyclopedia of Type Strains, Phase III (KMG-III): the genomes of soil and plant-associated and newly described type strains.</title>
        <authorList>
            <person name="Whitman W."/>
        </authorList>
    </citation>
    <scope>NUCLEOTIDE SEQUENCE [LARGE SCALE GENOMIC DNA]</scope>
    <source>
        <strain evidence="4 5">CECT 8488</strain>
    </source>
</reference>
<evidence type="ECO:0000313" key="5">
    <source>
        <dbReference type="Proteomes" id="UP000256845"/>
    </source>
</evidence>
<feature type="repeat" description="ANK" evidence="3">
    <location>
        <begin position="221"/>
        <end position="253"/>
    </location>
</feature>
<name>A0A3D9HL89_9PROT</name>
<dbReference type="PROSITE" id="PS50088">
    <property type="entry name" value="ANK_REPEAT"/>
    <property type="match status" value="1"/>
</dbReference>
<keyword evidence="5" id="KW-1185">Reference proteome</keyword>
<dbReference type="AlphaFoldDB" id="A0A3D9HL89"/>
<dbReference type="PANTHER" id="PTHR24198">
    <property type="entry name" value="ANKYRIN REPEAT AND PROTEIN KINASE DOMAIN-CONTAINING PROTEIN"/>
    <property type="match status" value="1"/>
</dbReference>
<dbReference type="InterPro" id="IPR036770">
    <property type="entry name" value="Ankyrin_rpt-contain_sf"/>
</dbReference>
<sequence length="297" mass="32097">MFKLSKCVIVTCVILAETSCVQVSGGKPIKNESVEAVSKLSLELTEKEVSRLEKHSANGCVGLLQRGNINAIFARELDRSLAKAAYDGDLEQVRNLVAQGADVNAVGFKGFSILWFAIGLFNVDVFNAFLEMGANPNTLCDDGTSIVPVLAGWQDSRLLKAALLHGADPDPKLSIHAGKIDTRVKSPFVRSGIPLFDANSMKAVNLLLDAGADINRAHPVSGETLLLIAVRKHQYRKALALLELGADFSIKDLKGIGVADHIISSRAILKSRSRIRKGMAQLEHWLEENGMVIPGSY</sequence>
<accession>A0A3D9HL89</accession>
<keyword evidence="1" id="KW-0677">Repeat</keyword>
<protein>
    <submittedName>
        <fullName evidence="4">Ankyrin repeat protein</fullName>
    </submittedName>
</protein>
<dbReference type="Proteomes" id="UP000256845">
    <property type="component" value="Unassembled WGS sequence"/>
</dbReference>